<dbReference type="GeneID" id="93621535"/>
<dbReference type="Proteomes" id="UP000009138">
    <property type="component" value="Unassembled WGS sequence"/>
</dbReference>
<dbReference type="RefSeq" id="XP_067525255.1">
    <property type="nucleotide sequence ID" value="XM_067669154.1"/>
</dbReference>
<evidence type="ECO:0000313" key="2">
    <source>
        <dbReference type="Proteomes" id="UP000009138"/>
    </source>
</evidence>
<dbReference type="VEuPathDB" id="FungiDB:RO3G_14570"/>
<name>I1CN29_RHIO9</name>
<keyword evidence="2" id="KW-1185">Reference proteome</keyword>
<protein>
    <submittedName>
        <fullName evidence="1">Uncharacterized protein</fullName>
    </submittedName>
</protein>
<sequence>MIEVSESKKIRKKVYTIANARDTEEHIKVSGIPRGDTNNKNINNYYFIAKNRHSP</sequence>
<gene>
    <name evidence="1" type="ORF">RO3G_14570</name>
</gene>
<dbReference type="AlphaFoldDB" id="I1CN29"/>
<dbReference type="InParanoid" id="I1CN29"/>
<evidence type="ECO:0000313" key="1">
    <source>
        <dbReference type="EMBL" id="EIE89859.1"/>
    </source>
</evidence>
<organism evidence="1 2">
    <name type="scientific">Rhizopus delemar (strain RA 99-880 / ATCC MYA-4621 / FGSC 9543 / NRRL 43880)</name>
    <name type="common">Mucormycosis agent</name>
    <name type="synonym">Rhizopus arrhizus var. delemar</name>
    <dbReference type="NCBI Taxonomy" id="246409"/>
    <lineage>
        <taxon>Eukaryota</taxon>
        <taxon>Fungi</taxon>
        <taxon>Fungi incertae sedis</taxon>
        <taxon>Mucoromycota</taxon>
        <taxon>Mucoromycotina</taxon>
        <taxon>Mucoromycetes</taxon>
        <taxon>Mucorales</taxon>
        <taxon>Mucorineae</taxon>
        <taxon>Rhizopodaceae</taxon>
        <taxon>Rhizopus</taxon>
    </lineage>
</organism>
<proteinExistence type="predicted"/>
<dbReference type="EMBL" id="CH476745">
    <property type="protein sequence ID" value="EIE89859.1"/>
    <property type="molecule type" value="Genomic_DNA"/>
</dbReference>
<reference evidence="1 2" key="1">
    <citation type="journal article" date="2009" name="PLoS Genet.">
        <title>Genomic analysis of the basal lineage fungus Rhizopus oryzae reveals a whole-genome duplication.</title>
        <authorList>
            <person name="Ma L.-J."/>
            <person name="Ibrahim A.S."/>
            <person name="Skory C."/>
            <person name="Grabherr M.G."/>
            <person name="Burger G."/>
            <person name="Butler M."/>
            <person name="Elias M."/>
            <person name="Idnurm A."/>
            <person name="Lang B.F."/>
            <person name="Sone T."/>
            <person name="Abe A."/>
            <person name="Calvo S.E."/>
            <person name="Corrochano L.M."/>
            <person name="Engels R."/>
            <person name="Fu J."/>
            <person name="Hansberg W."/>
            <person name="Kim J.-M."/>
            <person name="Kodira C.D."/>
            <person name="Koehrsen M.J."/>
            <person name="Liu B."/>
            <person name="Miranda-Saavedra D."/>
            <person name="O'Leary S."/>
            <person name="Ortiz-Castellanos L."/>
            <person name="Poulter R."/>
            <person name="Rodriguez-Romero J."/>
            <person name="Ruiz-Herrera J."/>
            <person name="Shen Y.-Q."/>
            <person name="Zeng Q."/>
            <person name="Galagan J."/>
            <person name="Birren B.W."/>
            <person name="Cuomo C.A."/>
            <person name="Wickes B.L."/>
        </authorList>
    </citation>
    <scope>NUCLEOTIDE SEQUENCE [LARGE SCALE GENOMIC DNA]</scope>
    <source>
        <strain evidence="2">RA 99-880 / ATCC MYA-4621 / FGSC 9543 / NRRL 43880</strain>
    </source>
</reference>
<accession>I1CN29</accession>